<evidence type="ECO:0000313" key="1">
    <source>
        <dbReference type="EMBL" id="PCS14927.1"/>
    </source>
</evidence>
<protein>
    <submittedName>
        <fullName evidence="1">Uncharacterized protein</fullName>
    </submittedName>
</protein>
<sequence length="199" mass="23285">MTKYFRLLPFPEGEDKFNEFKEKGFVSIGWWELFSVTDLTREQIKERYMETYPTSTVHASRLVASYFIKLQEMTPGDVILIPYSGEYHFFEVEGKYFFDNEEQDIALKQRIKVKFIKKLNKNSFSTKFRKSIGVQPTLTYLGEYKDEIESALLGDDPISLSKQKAFVYTESSGSISLSYSDNISKKILKEFFDKVLDEI</sequence>
<dbReference type="Proteomes" id="UP000218711">
    <property type="component" value="Unassembled WGS sequence"/>
</dbReference>
<proteinExistence type="predicted"/>
<dbReference type="AlphaFoldDB" id="A0A2A5SMX7"/>
<dbReference type="EMBL" id="JXKC01000035">
    <property type="protein sequence ID" value="PCS14927.1"/>
    <property type="molecule type" value="Genomic_DNA"/>
</dbReference>
<accession>A0A2A5SMX7</accession>
<organism evidence="1 2">
    <name type="scientific">Lactococcus cremoris subsp. tructae</name>
    <dbReference type="NCBI Taxonomy" id="542833"/>
    <lineage>
        <taxon>Bacteria</taxon>
        <taxon>Bacillati</taxon>
        <taxon>Bacillota</taxon>
        <taxon>Bacilli</taxon>
        <taxon>Lactobacillales</taxon>
        <taxon>Streptococcaceae</taxon>
        <taxon>Lactococcus</taxon>
    </lineage>
</organism>
<name>A0A2A5SMX7_LACLC</name>
<dbReference type="RefSeq" id="WP_096816734.1">
    <property type="nucleotide sequence ID" value="NZ_JXKC01000035.1"/>
</dbReference>
<reference evidence="1 2" key="1">
    <citation type="submission" date="2014-12" db="EMBL/GenBank/DDBJ databases">
        <title>Draft genome sequences of 10 type strains of Lactococcus.</title>
        <authorList>
            <person name="Sun Z."/>
            <person name="Zhong Z."/>
            <person name="Liu W."/>
            <person name="Zhang W."/>
            <person name="Zhang H."/>
        </authorList>
    </citation>
    <scope>NUCLEOTIDE SEQUENCE [LARGE SCALE GENOMIC DNA]</scope>
    <source>
        <strain evidence="1 2">DSM 21502</strain>
    </source>
</reference>
<evidence type="ECO:0000313" key="2">
    <source>
        <dbReference type="Proteomes" id="UP000218711"/>
    </source>
</evidence>
<gene>
    <name evidence="1" type="ORF">RU92_GL001949</name>
</gene>
<comment type="caution">
    <text evidence="1">The sequence shown here is derived from an EMBL/GenBank/DDBJ whole genome shotgun (WGS) entry which is preliminary data.</text>
</comment>